<keyword evidence="2" id="KW-0862">Zinc</keyword>
<proteinExistence type="predicted"/>
<evidence type="ECO:0000313" key="5">
    <source>
        <dbReference type="EMBL" id="CAD8093459.1"/>
    </source>
</evidence>
<keyword evidence="3" id="KW-0175">Coiled coil</keyword>
<evidence type="ECO:0000259" key="4">
    <source>
        <dbReference type="PROSITE" id="PS50089"/>
    </source>
</evidence>
<reference evidence="5" key="1">
    <citation type="submission" date="2021-01" db="EMBL/GenBank/DDBJ databases">
        <authorList>
            <consortium name="Genoscope - CEA"/>
            <person name="William W."/>
        </authorList>
    </citation>
    <scope>NUCLEOTIDE SEQUENCE</scope>
</reference>
<dbReference type="OMA" id="MIDMMAL"/>
<dbReference type="Pfam" id="PF00097">
    <property type="entry name" value="zf-C3HC4"/>
    <property type="match status" value="1"/>
</dbReference>
<protein>
    <recommendedName>
        <fullName evidence="4">RING-type domain-containing protein</fullName>
    </recommendedName>
</protein>
<feature type="domain" description="RING-type" evidence="4">
    <location>
        <begin position="207"/>
        <end position="242"/>
    </location>
</feature>
<evidence type="ECO:0000313" key="6">
    <source>
        <dbReference type="Proteomes" id="UP000688137"/>
    </source>
</evidence>
<organism evidence="5 6">
    <name type="scientific">Paramecium primaurelia</name>
    <dbReference type="NCBI Taxonomy" id="5886"/>
    <lineage>
        <taxon>Eukaryota</taxon>
        <taxon>Sar</taxon>
        <taxon>Alveolata</taxon>
        <taxon>Ciliophora</taxon>
        <taxon>Intramacronucleata</taxon>
        <taxon>Oligohymenophorea</taxon>
        <taxon>Peniculida</taxon>
        <taxon>Parameciidae</taxon>
        <taxon>Paramecium</taxon>
    </lineage>
</organism>
<evidence type="ECO:0000256" key="3">
    <source>
        <dbReference type="SAM" id="Coils"/>
    </source>
</evidence>
<keyword evidence="1" id="KW-0479">Metal-binding</keyword>
<sequence length="278" mass="32736">MKKHKSYINYEDIIEKPTPSINIQQSFNLNVNVKQLKQQQSSPNIPLINQKKPYLPSRTNNRNSLPILRSAMQSQMIERDMQLNQKDYDKLKTDYENLKIEHFKQESLVQQLINENTLLKNLNNDLKNQVDDLKINIKRYQQNDEAVYQQYLSNQQEQIIKELKSKINQLSEKLILKEKQATQPANYLVFVNEIQSLCLDLKRHLECKYCGKELKDPVTLIPCAHSYCKGCRKGYSNDCFLCGKELKIEAVYLNQFMIDMMALYKRNIGLIEQLKNNL</sequence>
<keyword evidence="2" id="KW-0863">Zinc-finger</keyword>
<dbReference type="PROSITE" id="PS50089">
    <property type="entry name" value="ZF_RING_2"/>
    <property type="match status" value="1"/>
</dbReference>
<name>A0A8S1NQ08_PARPR</name>
<gene>
    <name evidence="5" type="ORF">PPRIM_AZ9-3.1.T0930088</name>
</gene>
<accession>A0A8S1NQ08</accession>
<evidence type="ECO:0000256" key="1">
    <source>
        <dbReference type="ARBA" id="ARBA00022723"/>
    </source>
</evidence>
<dbReference type="Proteomes" id="UP000688137">
    <property type="component" value="Unassembled WGS sequence"/>
</dbReference>
<dbReference type="InterPro" id="IPR001841">
    <property type="entry name" value="Znf_RING"/>
</dbReference>
<dbReference type="EMBL" id="CAJJDM010000096">
    <property type="protein sequence ID" value="CAD8093459.1"/>
    <property type="molecule type" value="Genomic_DNA"/>
</dbReference>
<evidence type="ECO:0000256" key="2">
    <source>
        <dbReference type="PROSITE-ProRule" id="PRU00175"/>
    </source>
</evidence>
<comment type="caution">
    <text evidence="5">The sequence shown here is derived from an EMBL/GenBank/DDBJ whole genome shotgun (WGS) entry which is preliminary data.</text>
</comment>
<dbReference type="InterPro" id="IPR018957">
    <property type="entry name" value="Znf_C3HC4_RING-type"/>
</dbReference>
<keyword evidence="6" id="KW-1185">Reference proteome</keyword>
<feature type="coiled-coil region" evidence="3">
    <location>
        <begin position="81"/>
        <end position="180"/>
    </location>
</feature>
<dbReference type="AlphaFoldDB" id="A0A8S1NQ08"/>
<dbReference type="GO" id="GO:0008270">
    <property type="term" value="F:zinc ion binding"/>
    <property type="evidence" value="ECO:0007669"/>
    <property type="project" value="UniProtKB-KW"/>
</dbReference>